<accession>A0A7V7TZG4</accession>
<dbReference type="RefSeq" id="WP_150970373.1">
    <property type="nucleotide sequence ID" value="NZ_VZDO01000010.1"/>
</dbReference>
<proteinExistence type="predicted"/>
<keyword evidence="2" id="KW-1185">Reference proteome</keyword>
<organism evidence="1 2">
    <name type="scientific">Plantimonas leprariae</name>
    <dbReference type="NCBI Taxonomy" id="2615207"/>
    <lineage>
        <taxon>Bacteria</taxon>
        <taxon>Pseudomonadati</taxon>
        <taxon>Pseudomonadota</taxon>
        <taxon>Alphaproteobacteria</taxon>
        <taxon>Hyphomicrobiales</taxon>
        <taxon>Aurantimonadaceae</taxon>
        <taxon>Plantimonas</taxon>
    </lineage>
</organism>
<dbReference type="AlphaFoldDB" id="A0A7V7TZG4"/>
<protein>
    <submittedName>
        <fullName evidence="1">DUF3563 domain-containing protein</fullName>
    </submittedName>
</protein>
<gene>
    <name evidence="1" type="ORF">F6X38_13510</name>
</gene>
<comment type="caution">
    <text evidence="1">The sequence shown here is derived from an EMBL/GenBank/DDBJ whole genome shotgun (WGS) entry which is preliminary data.</text>
</comment>
<dbReference type="Proteomes" id="UP000432089">
    <property type="component" value="Unassembled WGS sequence"/>
</dbReference>
<evidence type="ECO:0000313" key="1">
    <source>
        <dbReference type="EMBL" id="KAB0679347.1"/>
    </source>
</evidence>
<evidence type="ECO:0000313" key="2">
    <source>
        <dbReference type="Proteomes" id="UP000432089"/>
    </source>
</evidence>
<sequence>MNLTRTFRNAFRSVRVDPAERYLSEATSLVDLEQREREISRGRFGGPRYGR</sequence>
<dbReference type="EMBL" id="VZDO01000010">
    <property type="protein sequence ID" value="KAB0679347.1"/>
    <property type="molecule type" value="Genomic_DNA"/>
</dbReference>
<reference evidence="1 2" key="1">
    <citation type="submission" date="2019-09" db="EMBL/GenBank/DDBJ databases">
        <title>YIM 132180 draft genome.</title>
        <authorList>
            <person name="Zhang K."/>
        </authorList>
    </citation>
    <scope>NUCLEOTIDE SEQUENCE [LARGE SCALE GENOMIC DNA]</scope>
    <source>
        <strain evidence="1 2">YIM 132180</strain>
    </source>
</reference>
<name>A0A7V7TZG4_9HYPH</name>